<dbReference type="AlphaFoldDB" id="A0A078MP59"/>
<dbReference type="InterPro" id="IPR050491">
    <property type="entry name" value="AmpC-like"/>
</dbReference>
<dbReference type="PANTHER" id="PTHR46825">
    <property type="entry name" value="D-ALANYL-D-ALANINE-CARBOXYPEPTIDASE/ENDOPEPTIDASE AMPH"/>
    <property type="match status" value="1"/>
</dbReference>
<dbReference type="GO" id="GO:0004180">
    <property type="term" value="F:carboxypeptidase activity"/>
    <property type="evidence" value="ECO:0007669"/>
    <property type="project" value="UniProtKB-KW"/>
</dbReference>
<dbReference type="PANTHER" id="PTHR46825:SF9">
    <property type="entry name" value="BETA-LACTAMASE-RELATED DOMAIN-CONTAINING PROTEIN"/>
    <property type="match status" value="1"/>
</dbReference>
<sequence>MQDLFEARFTAGRAPALAAEITRPGRAPVRVLRGDVDGTGRAPGEDTAFRIASCTKSFTAAAALVLRRAGRLDLDGDIRHWLPRLRFTGPLAPDRPVTVRHLLTMSAGLPEDDPWADRQEAMPREQFDRLLARGVRLASPPGTRFRYSNLGYAMLGRILELAAEADYRELVTGRLLHPLGLADTGFSTDLPVPVARGYRRAPDGWQALPFSGPGSFSPIGGLFSTLRDLRRWAAWLAAGPASELGRAADPGLAAGPLDLAERAEMQRIHRPAPPRTQDRAGTRRGYGFGLNVVEDPAAGPIIFHSGGYPGFGAHMRWHPGTGTIALGLENATYSRVGETVAPALEAAIGRQPAVPAQPPPPAESDTGTGAWPELNAARDALNAWLLTPTAETERALRSRFASNVEQDRPWPERSAHWLRLRAAAGSLRPGDARPAGGEAPAELRWIVPGAREDLCCLIQLNPIEPPQVQRIDVEPAPPPNTKHADKMLAFCPESRKTRGYGGNHGDKVAAGNGQR</sequence>
<keyword evidence="3" id="KW-0378">Hydrolase</keyword>
<feature type="domain" description="Beta-lactamase-related" evidence="2">
    <location>
        <begin position="3"/>
        <end position="344"/>
    </location>
</feature>
<keyword evidence="3" id="KW-0121">Carboxypeptidase</keyword>
<evidence type="ECO:0000259" key="2">
    <source>
        <dbReference type="Pfam" id="PF00144"/>
    </source>
</evidence>
<accession>A0A078MP59</accession>
<evidence type="ECO:0000256" key="1">
    <source>
        <dbReference type="SAM" id="MobiDB-lite"/>
    </source>
</evidence>
<evidence type="ECO:0000313" key="3">
    <source>
        <dbReference type="EMBL" id="CEA07162.1"/>
    </source>
</evidence>
<proteinExistence type="predicted"/>
<dbReference type="SUPFAM" id="SSF56601">
    <property type="entry name" value="beta-lactamase/transpeptidase-like"/>
    <property type="match status" value="1"/>
</dbReference>
<reference evidence="3" key="1">
    <citation type="submission" date="2014-07" db="EMBL/GenBank/DDBJ databases">
        <authorList>
            <person name="Urmite Genomes Urmite Genomes"/>
        </authorList>
    </citation>
    <scope>NUCLEOTIDE SEQUENCE</scope>
    <source>
        <strain evidence="3">11W110_air</strain>
    </source>
</reference>
<dbReference type="InterPro" id="IPR001466">
    <property type="entry name" value="Beta-lactam-related"/>
</dbReference>
<dbReference type="Gene3D" id="3.40.710.10">
    <property type="entry name" value="DD-peptidase/beta-lactamase superfamily"/>
    <property type="match status" value="1"/>
</dbReference>
<feature type="region of interest" description="Disordered" evidence="1">
    <location>
        <begin position="352"/>
        <end position="371"/>
    </location>
</feature>
<feature type="region of interest" description="Disordered" evidence="1">
    <location>
        <begin position="493"/>
        <end position="515"/>
    </location>
</feature>
<gene>
    <name evidence="3" type="ORF">BN1051_00475</name>
</gene>
<protein>
    <submittedName>
        <fullName evidence="3">D-alanyl-D-alanine carboxypeptidase</fullName>
    </submittedName>
</protein>
<dbReference type="EMBL" id="LN483070">
    <property type="protein sequence ID" value="CEA07162.1"/>
    <property type="molecule type" value="Genomic_DNA"/>
</dbReference>
<name>A0A078MP59_9MICC</name>
<dbReference type="PATRIC" id="fig|1461584.3.peg.466"/>
<keyword evidence="3" id="KW-0645">Protease</keyword>
<dbReference type="InterPro" id="IPR012338">
    <property type="entry name" value="Beta-lactam/transpept-like"/>
</dbReference>
<organism evidence="3">
    <name type="scientific">Arthrobacter saudimassiliensis</name>
    <dbReference type="NCBI Taxonomy" id="1461584"/>
    <lineage>
        <taxon>Bacteria</taxon>
        <taxon>Bacillati</taxon>
        <taxon>Actinomycetota</taxon>
        <taxon>Actinomycetes</taxon>
        <taxon>Micrococcales</taxon>
        <taxon>Micrococcaceae</taxon>
        <taxon>Arthrobacter</taxon>
    </lineage>
</organism>
<dbReference type="Pfam" id="PF00144">
    <property type="entry name" value="Beta-lactamase"/>
    <property type="match status" value="1"/>
</dbReference>